<dbReference type="RefSeq" id="WP_377960903.1">
    <property type="nucleotide sequence ID" value="NZ_JBHZOL010000011.1"/>
</dbReference>
<gene>
    <name evidence="2" type="ORF">ACFVKH_01940</name>
</gene>
<organism evidence="2 3">
    <name type="scientific">Almyronema epifaneia S1</name>
    <dbReference type="NCBI Taxonomy" id="2991925"/>
    <lineage>
        <taxon>Bacteria</taxon>
        <taxon>Bacillati</taxon>
        <taxon>Cyanobacteriota</taxon>
        <taxon>Cyanophyceae</taxon>
        <taxon>Nodosilineales</taxon>
        <taxon>Nodosilineaceae</taxon>
        <taxon>Almyronema</taxon>
        <taxon>Almyronema epifaneia</taxon>
    </lineage>
</organism>
<proteinExistence type="predicted"/>
<evidence type="ECO:0000256" key="1">
    <source>
        <dbReference type="SAM" id="MobiDB-lite"/>
    </source>
</evidence>
<name>A0ABW6IA41_9CYAN</name>
<comment type="caution">
    <text evidence="2">The sequence shown here is derived from an EMBL/GenBank/DDBJ whole genome shotgun (WGS) entry which is preliminary data.</text>
</comment>
<accession>A0ABW6IA41</accession>
<feature type="region of interest" description="Disordered" evidence="1">
    <location>
        <begin position="1"/>
        <end position="26"/>
    </location>
</feature>
<dbReference type="EMBL" id="JBHZOL010000011">
    <property type="protein sequence ID" value="MFE4105021.1"/>
    <property type="molecule type" value="Genomic_DNA"/>
</dbReference>
<evidence type="ECO:0000313" key="2">
    <source>
        <dbReference type="EMBL" id="MFE4105021.1"/>
    </source>
</evidence>
<keyword evidence="3" id="KW-1185">Reference proteome</keyword>
<reference evidence="2 3" key="1">
    <citation type="submission" date="2024-10" db="EMBL/GenBank/DDBJ databases">
        <authorList>
            <person name="Ratan Roy A."/>
            <person name="Morales Sandoval P.H."/>
            <person name="De Los Santos Villalobos S."/>
            <person name="Chakraborty S."/>
            <person name="Mukherjee J."/>
        </authorList>
    </citation>
    <scope>NUCLEOTIDE SEQUENCE [LARGE SCALE GENOMIC DNA]</scope>
    <source>
        <strain evidence="2 3">S1</strain>
    </source>
</reference>
<evidence type="ECO:0000313" key="3">
    <source>
        <dbReference type="Proteomes" id="UP001600165"/>
    </source>
</evidence>
<protein>
    <submittedName>
        <fullName evidence="2">Uncharacterized protein</fullName>
    </submittedName>
</protein>
<sequence length="57" mass="6187">MTQLPSFSLWPVTPAQQTPTPTPLPPAPAPRWGRRLLLACLLAGCWLLLWARPAVGA</sequence>
<dbReference type="Proteomes" id="UP001600165">
    <property type="component" value="Unassembled WGS sequence"/>
</dbReference>